<keyword evidence="2" id="KW-0812">Transmembrane</keyword>
<proteinExistence type="predicted"/>
<dbReference type="PANTHER" id="PTHR46996">
    <property type="entry name" value="OS05G0488500 PROTEIN"/>
    <property type="match status" value="1"/>
</dbReference>
<reference evidence="3" key="1">
    <citation type="submission" date="2024-02" db="EMBL/GenBank/DDBJ databases">
        <authorList>
            <consortium name="ELIXIR-Norway"/>
            <consortium name="Elixir Norway"/>
        </authorList>
    </citation>
    <scope>NUCLEOTIDE SEQUENCE</scope>
</reference>
<dbReference type="Proteomes" id="UP001497512">
    <property type="component" value="Chromosome 6"/>
</dbReference>
<keyword evidence="2" id="KW-0472">Membrane</keyword>
<evidence type="ECO:0000256" key="2">
    <source>
        <dbReference type="SAM" id="Phobius"/>
    </source>
</evidence>
<gene>
    <name evidence="3" type="ORF">CSSPTR1EN2_LOCUS19918</name>
</gene>
<evidence type="ECO:0000313" key="3">
    <source>
        <dbReference type="EMBL" id="CAK9229808.1"/>
    </source>
</evidence>
<evidence type="ECO:0000256" key="1">
    <source>
        <dbReference type="SAM" id="MobiDB-lite"/>
    </source>
</evidence>
<evidence type="ECO:0008006" key="5">
    <source>
        <dbReference type="Google" id="ProtNLM"/>
    </source>
</evidence>
<feature type="compositionally biased region" description="Basic residues" evidence="1">
    <location>
        <begin position="34"/>
        <end position="46"/>
    </location>
</feature>
<dbReference type="PANTHER" id="PTHR46996:SF6">
    <property type="entry name" value="OS05G0488500 PROTEIN"/>
    <property type="match status" value="1"/>
</dbReference>
<feature type="region of interest" description="Disordered" evidence="1">
    <location>
        <begin position="32"/>
        <end position="51"/>
    </location>
</feature>
<accession>A0ABP0UUM6</accession>
<sequence length="241" mass="26959">MVDCQGWGSSYRALDYHYRMSDTQTLPDQIMVHSQHHQHQQQRPRKQSPPLSWTASMPPFCDHITSTGAAVDIIILILVLGSCGFLFTPYFAFVFRQMGEVLPALFILIGEVVYQAPIAYAAGAILSFISVLGAYGIYECKSRRQRCDNPQCRGLRKSMELNIQLETEQCVRTVLSSAPIVKELPWNASVELGQDPKELEAGLRRMAPPNGRAVLIFQAPCGCPAARFEAWGSKKARRSKK</sequence>
<keyword evidence="2" id="KW-1133">Transmembrane helix</keyword>
<name>A0ABP0UUM6_9BRYO</name>
<keyword evidence="4" id="KW-1185">Reference proteome</keyword>
<feature type="transmembrane region" description="Helical" evidence="2">
    <location>
        <begin position="73"/>
        <end position="98"/>
    </location>
</feature>
<organism evidence="3 4">
    <name type="scientific">Sphagnum troendelagicum</name>
    <dbReference type="NCBI Taxonomy" id="128251"/>
    <lineage>
        <taxon>Eukaryota</taxon>
        <taxon>Viridiplantae</taxon>
        <taxon>Streptophyta</taxon>
        <taxon>Embryophyta</taxon>
        <taxon>Bryophyta</taxon>
        <taxon>Sphagnophytina</taxon>
        <taxon>Sphagnopsida</taxon>
        <taxon>Sphagnales</taxon>
        <taxon>Sphagnaceae</taxon>
        <taxon>Sphagnum</taxon>
    </lineage>
</organism>
<dbReference type="EMBL" id="OZ019898">
    <property type="protein sequence ID" value="CAK9229808.1"/>
    <property type="molecule type" value="Genomic_DNA"/>
</dbReference>
<protein>
    <recommendedName>
        <fullName evidence="5">Ribosomal protein L34e superfamily protein</fullName>
    </recommendedName>
</protein>
<evidence type="ECO:0000313" key="4">
    <source>
        <dbReference type="Proteomes" id="UP001497512"/>
    </source>
</evidence>
<feature type="transmembrane region" description="Helical" evidence="2">
    <location>
        <begin position="118"/>
        <end position="138"/>
    </location>
</feature>